<evidence type="ECO:0000313" key="7">
    <source>
        <dbReference type="EMBL" id="ADZ91359.1"/>
    </source>
</evidence>
<organism evidence="7 8">
    <name type="scientific">Marinomonas mediterranea (strain ATCC 700492 / JCM 21426 / NBRC 103028 / MMB-1)</name>
    <dbReference type="NCBI Taxonomy" id="717774"/>
    <lineage>
        <taxon>Bacteria</taxon>
        <taxon>Pseudomonadati</taxon>
        <taxon>Pseudomonadota</taxon>
        <taxon>Gammaproteobacteria</taxon>
        <taxon>Oceanospirillales</taxon>
        <taxon>Oceanospirillaceae</taxon>
        <taxon>Marinomonas</taxon>
    </lineage>
</organism>
<dbReference type="GO" id="GO:0043565">
    <property type="term" value="F:sequence-specific DNA binding"/>
    <property type="evidence" value="ECO:0007669"/>
    <property type="project" value="InterPro"/>
</dbReference>
<accession>F2K417</accession>
<feature type="region of interest" description="Disordered" evidence="5">
    <location>
        <begin position="1"/>
        <end position="24"/>
    </location>
</feature>
<reference evidence="7 8" key="1">
    <citation type="journal article" date="2012" name="Stand. Genomic Sci.">
        <title>Complete genome sequence of the melanogenic marine bacterium Marinomonas mediterranea type strain (MMB-1(T)).</title>
        <authorList>
            <person name="Lucas-Elio P."/>
            <person name="Goodwin L."/>
            <person name="Woyke T."/>
            <person name="Pitluck S."/>
            <person name="Nolan M."/>
            <person name="Kyrpides N.C."/>
            <person name="Detter J.C."/>
            <person name="Copeland A."/>
            <person name="Teshima H."/>
            <person name="Bruce D."/>
            <person name="Detter C."/>
            <person name="Tapia R."/>
            <person name="Han S."/>
            <person name="Land M.L."/>
            <person name="Ivanova N."/>
            <person name="Mikhailova N."/>
            <person name="Johnston A.W."/>
            <person name="Sanchez-Amat A."/>
        </authorList>
    </citation>
    <scope>NUCLEOTIDE SEQUENCE [LARGE SCALE GENOMIC DNA]</scope>
    <source>
        <strain evidence="8">ATCC 700492 / JCM 21426 / NBRC 103028 / MMB-1</strain>
    </source>
</reference>
<dbReference type="Pfam" id="PF12833">
    <property type="entry name" value="HTH_18"/>
    <property type="match status" value="1"/>
</dbReference>
<evidence type="ECO:0000256" key="4">
    <source>
        <dbReference type="ARBA" id="ARBA00023163"/>
    </source>
</evidence>
<gene>
    <name evidence="7" type="ordered locus">Marme_2115</name>
</gene>
<dbReference type="Gene3D" id="2.60.120.280">
    <property type="entry name" value="Regulatory protein AraC"/>
    <property type="match status" value="1"/>
</dbReference>
<keyword evidence="4" id="KW-0804">Transcription</keyword>
<keyword evidence="8" id="KW-1185">Reference proteome</keyword>
<dbReference type="OrthoDB" id="9814125at2"/>
<dbReference type="Gene3D" id="1.10.10.60">
    <property type="entry name" value="Homeodomain-like"/>
    <property type="match status" value="1"/>
</dbReference>
<dbReference type="eggNOG" id="COG2207">
    <property type="taxonomic scope" value="Bacteria"/>
</dbReference>
<dbReference type="EMBL" id="CP002583">
    <property type="protein sequence ID" value="ADZ91359.1"/>
    <property type="molecule type" value="Genomic_DNA"/>
</dbReference>
<feature type="domain" description="HTH araC/xylS-type" evidence="6">
    <location>
        <begin position="217"/>
        <end position="315"/>
    </location>
</feature>
<evidence type="ECO:0000256" key="2">
    <source>
        <dbReference type="ARBA" id="ARBA00023125"/>
    </source>
</evidence>
<evidence type="ECO:0000313" key="8">
    <source>
        <dbReference type="Proteomes" id="UP000001062"/>
    </source>
</evidence>
<dbReference type="PANTHER" id="PTHR43280:SF32">
    <property type="entry name" value="TRANSCRIPTIONAL REGULATORY PROTEIN"/>
    <property type="match status" value="1"/>
</dbReference>
<dbReference type="InterPro" id="IPR020449">
    <property type="entry name" value="Tscrpt_reg_AraC-type_HTH"/>
</dbReference>
<evidence type="ECO:0000256" key="3">
    <source>
        <dbReference type="ARBA" id="ARBA00023159"/>
    </source>
</evidence>
<dbReference type="SMART" id="SM00342">
    <property type="entry name" value="HTH_ARAC"/>
    <property type="match status" value="1"/>
</dbReference>
<proteinExistence type="predicted"/>
<dbReference type="SUPFAM" id="SSF51215">
    <property type="entry name" value="Regulatory protein AraC"/>
    <property type="match status" value="1"/>
</dbReference>
<dbReference type="InterPro" id="IPR009057">
    <property type="entry name" value="Homeodomain-like_sf"/>
</dbReference>
<dbReference type="GO" id="GO:0003700">
    <property type="term" value="F:DNA-binding transcription factor activity"/>
    <property type="evidence" value="ECO:0007669"/>
    <property type="project" value="InterPro"/>
</dbReference>
<keyword evidence="1" id="KW-0805">Transcription regulation</keyword>
<keyword evidence="2" id="KW-0238">DNA-binding</keyword>
<evidence type="ECO:0000256" key="5">
    <source>
        <dbReference type="SAM" id="MobiDB-lite"/>
    </source>
</evidence>
<sequence length="320" mass="36622">MNDTFETFRENTEKSKSDLSASKRPKTESVIQSLSYRPKSHYQLDLDVFTMADLRLRGSKAKVQTTHRYEFYSLTVITKGMCSQMVDFKSVHCKPGSLLILRPGQAHNYGHDEDWDGWNILFRPEFVLPVSNAPRELKLATNPDRLPEQMFLNNHELQRMTDSIQQMQEDMLIDAPQDDVHALLRHQLYALLARLTILQGRHQTPASLISASSQRFTRFEQLVNERFSDWHKVSDYAAHLGYTEKSLGRAVTAATGVTAKAYITARINLEAKRLLAHTDLPVSTIAERLGFEEATNFSKFFKRETGAPPAEFRLQYQGLV</sequence>
<dbReference type="Proteomes" id="UP000001062">
    <property type="component" value="Chromosome"/>
</dbReference>
<dbReference type="PATRIC" id="fig|717774.3.peg.2177"/>
<name>F2K417_MARM1</name>
<dbReference type="Pfam" id="PF02311">
    <property type="entry name" value="AraC_binding"/>
    <property type="match status" value="1"/>
</dbReference>
<dbReference type="InterPro" id="IPR003313">
    <property type="entry name" value="AraC-bd"/>
</dbReference>
<dbReference type="InterPro" id="IPR018060">
    <property type="entry name" value="HTH_AraC"/>
</dbReference>
<dbReference type="RefSeq" id="WP_013661264.1">
    <property type="nucleotide sequence ID" value="NC_015276.1"/>
</dbReference>
<dbReference type="STRING" id="717774.Marme_2115"/>
<dbReference type="HOGENOM" id="CLU_000445_88_2_6"/>
<dbReference type="SUPFAM" id="SSF46689">
    <property type="entry name" value="Homeodomain-like"/>
    <property type="match status" value="1"/>
</dbReference>
<protein>
    <submittedName>
        <fullName evidence="7">Transcriptional regulator, AraC family</fullName>
    </submittedName>
</protein>
<dbReference type="PROSITE" id="PS01124">
    <property type="entry name" value="HTH_ARAC_FAMILY_2"/>
    <property type="match status" value="1"/>
</dbReference>
<evidence type="ECO:0000256" key="1">
    <source>
        <dbReference type="ARBA" id="ARBA00023015"/>
    </source>
</evidence>
<evidence type="ECO:0000259" key="6">
    <source>
        <dbReference type="PROSITE" id="PS01124"/>
    </source>
</evidence>
<dbReference type="PANTHER" id="PTHR43280">
    <property type="entry name" value="ARAC-FAMILY TRANSCRIPTIONAL REGULATOR"/>
    <property type="match status" value="1"/>
</dbReference>
<dbReference type="InterPro" id="IPR037923">
    <property type="entry name" value="HTH-like"/>
</dbReference>
<dbReference type="PRINTS" id="PR00032">
    <property type="entry name" value="HTHARAC"/>
</dbReference>
<feature type="compositionally biased region" description="Basic and acidic residues" evidence="5">
    <location>
        <begin position="1"/>
        <end position="17"/>
    </location>
</feature>
<dbReference type="KEGG" id="mme:Marme_2115"/>
<dbReference type="AlphaFoldDB" id="F2K417"/>
<keyword evidence="3" id="KW-0010">Activator</keyword>